<evidence type="ECO:0000256" key="3">
    <source>
        <dbReference type="ARBA" id="ARBA00012560"/>
    </source>
</evidence>
<dbReference type="Proteomes" id="UP000663882">
    <property type="component" value="Unassembled WGS sequence"/>
</dbReference>
<organism evidence="9 10">
    <name type="scientific">Rotaria sordida</name>
    <dbReference type="NCBI Taxonomy" id="392033"/>
    <lineage>
        <taxon>Eukaryota</taxon>
        <taxon>Metazoa</taxon>
        <taxon>Spiralia</taxon>
        <taxon>Gnathifera</taxon>
        <taxon>Rotifera</taxon>
        <taxon>Eurotatoria</taxon>
        <taxon>Bdelloidea</taxon>
        <taxon>Philodinida</taxon>
        <taxon>Philodinidae</taxon>
        <taxon>Rotaria</taxon>
    </lineage>
</organism>
<dbReference type="NCBIfam" id="TIGR00217">
    <property type="entry name" value="malQ"/>
    <property type="match status" value="1"/>
</dbReference>
<evidence type="ECO:0000313" key="9">
    <source>
        <dbReference type="EMBL" id="CAF1181493.1"/>
    </source>
</evidence>
<dbReference type="InterPro" id="IPR003385">
    <property type="entry name" value="Glyco_hydro_77"/>
</dbReference>
<keyword evidence="5" id="KW-0808">Transferase</keyword>
<keyword evidence="4" id="KW-0328">Glycosyltransferase</keyword>
<evidence type="ECO:0000256" key="6">
    <source>
        <dbReference type="ARBA" id="ARBA00023277"/>
    </source>
</evidence>
<dbReference type="EC" id="2.4.1.25" evidence="3"/>
<evidence type="ECO:0000256" key="1">
    <source>
        <dbReference type="ARBA" id="ARBA00000439"/>
    </source>
</evidence>
<dbReference type="EMBL" id="CAJNOO010001638">
    <property type="protein sequence ID" value="CAF1181493.1"/>
    <property type="molecule type" value="Genomic_DNA"/>
</dbReference>
<sequence length="741" mass="86723">MEIERSSGILVHISSLPSSYGIGDFGSQAYKFIDFLVETRQKIWQILPITPTQSPSPYSGMSAFGGHWWLISPEKLVENNFLSKNDLKMIDLSKFHDDYVAYKDVRNLKEELLGKAYEHFKMNDKEAENKLKDFFEQQRYWIDDFTLFLTIKEQYENGTWADWPDPLRRHQSSALDQIRQEQKDRIQYHLFVQYVFHQQWFELKKYANNQYVKIMGDMPIYIDYDSVDVWAHADLFQLDKENTMKPTVISGFPPDQGADAQIWNMPIYNWNDDNVKPRLFDWWIERLRHALNTVDMLRIDHFRGLESHYVIPVDIKTQKPKMSEARWIKTPGDEFFTTITRTLGKDVPLIIEDIGALTPEVLELRDRFQLHGVRIAQKGFTYDADNMYAPHNFIPRSFAYTGSHDNPTTLQWWTKEASSKEKRQFIDYIRRPIGGQDELIDGLTLEKHVDKHICWYLIQLVMQSASNAAIIQIQDILNVATRMNEPGSSADMDHNGPQNWSWRFQWSQLTSDIRTRLKTFTQIGDEFFTAIIRALGTDVPLIIEDIGALTPEVLELRDRFKLPGVRIAQKGFGDDADNMYAPHNFIPCSVAYTAAHDHPTTLQWWTKEASSKEKRQFINYIRRPIEGQNELIDGLTLEKHVDKHICWYLIQLIMQSASNAAIIQMQDLLNVETRMNEPGTPSDMDHNGPQNWSWRFHWSQLTSDIRTRLKKLTQMYGRDLKYGKSIPPDDMVMKDSKCLIQ</sequence>
<reference evidence="9" key="1">
    <citation type="submission" date="2021-02" db="EMBL/GenBank/DDBJ databases">
        <authorList>
            <person name="Nowell W R."/>
        </authorList>
    </citation>
    <scope>NUCLEOTIDE SEQUENCE</scope>
</reference>
<dbReference type="PANTHER" id="PTHR32438">
    <property type="entry name" value="4-ALPHA-GLUCANOTRANSFERASE DPE1, CHLOROPLASTIC/AMYLOPLASTIC"/>
    <property type="match status" value="1"/>
</dbReference>
<dbReference type="SUPFAM" id="SSF51445">
    <property type="entry name" value="(Trans)glycosidases"/>
    <property type="match status" value="2"/>
</dbReference>
<accession>A0A814UYH0</accession>
<comment type="catalytic activity">
    <reaction evidence="1">
        <text>Transfers a segment of a (1-&gt;4)-alpha-D-glucan to a new position in an acceptor, which may be glucose or a (1-&gt;4)-alpha-D-glucan.</text>
        <dbReference type="EC" id="2.4.1.25"/>
    </reaction>
</comment>
<dbReference type="AlphaFoldDB" id="A0A814UYH0"/>
<evidence type="ECO:0000256" key="2">
    <source>
        <dbReference type="ARBA" id="ARBA00005684"/>
    </source>
</evidence>
<proteinExistence type="inferred from homology"/>
<dbReference type="PANTHER" id="PTHR32438:SF5">
    <property type="entry name" value="4-ALPHA-GLUCANOTRANSFERASE DPE1, CHLOROPLASTIC_AMYLOPLASTIC"/>
    <property type="match status" value="1"/>
</dbReference>
<dbReference type="InterPro" id="IPR017853">
    <property type="entry name" value="GH"/>
</dbReference>
<dbReference type="GO" id="GO:0004134">
    <property type="term" value="F:4-alpha-glucanotransferase activity"/>
    <property type="evidence" value="ECO:0007669"/>
    <property type="project" value="UniProtKB-EC"/>
</dbReference>
<keyword evidence="6" id="KW-0119">Carbohydrate metabolism</keyword>
<name>A0A814UYH0_9BILA</name>
<comment type="caution">
    <text evidence="9">The sequence shown here is derived from an EMBL/GenBank/DDBJ whole genome shotgun (WGS) entry which is preliminary data.</text>
</comment>
<gene>
    <name evidence="9" type="ORF">RFH988_LOCUS23535</name>
</gene>
<dbReference type="GO" id="GO:0005975">
    <property type="term" value="P:carbohydrate metabolic process"/>
    <property type="evidence" value="ECO:0007669"/>
    <property type="project" value="InterPro"/>
</dbReference>
<evidence type="ECO:0000256" key="5">
    <source>
        <dbReference type="ARBA" id="ARBA00022679"/>
    </source>
</evidence>
<dbReference type="Pfam" id="PF02446">
    <property type="entry name" value="Glyco_hydro_77"/>
    <property type="match status" value="2"/>
</dbReference>
<evidence type="ECO:0000256" key="7">
    <source>
        <dbReference type="ARBA" id="ARBA00031423"/>
    </source>
</evidence>
<dbReference type="NCBIfam" id="NF011080">
    <property type="entry name" value="PRK14508.1-3"/>
    <property type="match status" value="1"/>
</dbReference>
<evidence type="ECO:0000256" key="4">
    <source>
        <dbReference type="ARBA" id="ARBA00022676"/>
    </source>
</evidence>
<protein>
    <recommendedName>
        <fullName evidence="3">4-alpha-glucanotransferase</fullName>
        <ecNumber evidence="3">2.4.1.25</ecNumber>
    </recommendedName>
    <alternativeName>
        <fullName evidence="7">Amylomaltase</fullName>
    </alternativeName>
    <alternativeName>
        <fullName evidence="8">Disproportionating enzyme</fullName>
    </alternativeName>
</protein>
<evidence type="ECO:0000256" key="8">
    <source>
        <dbReference type="ARBA" id="ARBA00031501"/>
    </source>
</evidence>
<dbReference type="OrthoDB" id="10032480at2759"/>
<dbReference type="Gene3D" id="3.20.20.80">
    <property type="entry name" value="Glycosidases"/>
    <property type="match status" value="2"/>
</dbReference>
<evidence type="ECO:0000313" key="10">
    <source>
        <dbReference type="Proteomes" id="UP000663882"/>
    </source>
</evidence>
<comment type="similarity">
    <text evidence="2">Belongs to the disproportionating enzyme family.</text>
</comment>